<reference evidence="1 2" key="1">
    <citation type="journal article" date="2023" name="G3 (Bethesda)">
        <title>A chromosome-length genome assembly and annotation of blackberry (Rubus argutus, cv. 'Hillquist').</title>
        <authorList>
            <person name="Bruna T."/>
            <person name="Aryal R."/>
            <person name="Dudchenko O."/>
            <person name="Sargent D.J."/>
            <person name="Mead D."/>
            <person name="Buti M."/>
            <person name="Cavallini A."/>
            <person name="Hytonen T."/>
            <person name="Andres J."/>
            <person name="Pham M."/>
            <person name="Weisz D."/>
            <person name="Mascagni F."/>
            <person name="Usai G."/>
            <person name="Natali L."/>
            <person name="Bassil N."/>
            <person name="Fernandez G.E."/>
            <person name="Lomsadze A."/>
            <person name="Armour M."/>
            <person name="Olukolu B."/>
            <person name="Poorten T."/>
            <person name="Britton C."/>
            <person name="Davik J."/>
            <person name="Ashrafi H."/>
            <person name="Aiden E.L."/>
            <person name="Borodovsky M."/>
            <person name="Worthington M."/>
        </authorList>
    </citation>
    <scope>NUCLEOTIDE SEQUENCE [LARGE SCALE GENOMIC DNA]</scope>
    <source>
        <strain evidence="1">PI 553951</strain>
    </source>
</reference>
<dbReference type="AlphaFoldDB" id="A0AAW1X477"/>
<dbReference type="Proteomes" id="UP001457282">
    <property type="component" value="Unassembled WGS sequence"/>
</dbReference>
<name>A0AAW1X477_RUBAR</name>
<evidence type="ECO:0000313" key="2">
    <source>
        <dbReference type="Proteomes" id="UP001457282"/>
    </source>
</evidence>
<gene>
    <name evidence="1" type="ORF">M0R45_018146</name>
</gene>
<protein>
    <submittedName>
        <fullName evidence="1">Uncharacterized protein</fullName>
    </submittedName>
</protein>
<evidence type="ECO:0000313" key="1">
    <source>
        <dbReference type="EMBL" id="KAK9930838.1"/>
    </source>
</evidence>
<organism evidence="1 2">
    <name type="scientific">Rubus argutus</name>
    <name type="common">Southern blackberry</name>
    <dbReference type="NCBI Taxonomy" id="59490"/>
    <lineage>
        <taxon>Eukaryota</taxon>
        <taxon>Viridiplantae</taxon>
        <taxon>Streptophyta</taxon>
        <taxon>Embryophyta</taxon>
        <taxon>Tracheophyta</taxon>
        <taxon>Spermatophyta</taxon>
        <taxon>Magnoliopsida</taxon>
        <taxon>eudicotyledons</taxon>
        <taxon>Gunneridae</taxon>
        <taxon>Pentapetalae</taxon>
        <taxon>rosids</taxon>
        <taxon>fabids</taxon>
        <taxon>Rosales</taxon>
        <taxon>Rosaceae</taxon>
        <taxon>Rosoideae</taxon>
        <taxon>Rosoideae incertae sedis</taxon>
        <taxon>Rubus</taxon>
    </lineage>
</organism>
<sequence length="90" mass="10357">MVEEIERLTTQERTEDLVQTEELISISYSLQEKSSEGKEGLELVNEYTDDILRLQRTKPDNRTLTKDIPLDNVSDCSYYGGSRRKNGTTL</sequence>
<dbReference type="EMBL" id="JBEDUW010000004">
    <property type="protein sequence ID" value="KAK9930838.1"/>
    <property type="molecule type" value="Genomic_DNA"/>
</dbReference>
<accession>A0AAW1X477</accession>
<keyword evidence="2" id="KW-1185">Reference proteome</keyword>
<proteinExistence type="predicted"/>
<comment type="caution">
    <text evidence="1">The sequence shown here is derived from an EMBL/GenBank/DDBJ whole genome shotgun (WGS) entry which is preliminary data.</text>
</comment>